<evidence type="ECO:0000256" key="2">
    <source>
        <dbReference type="ARBA" id="ARBA00022840"/>
    </source>
</evidence>
<dbReference type="Pfam" id="PF16326">
    <property type="entry name" value="ABC_tran_CTD"/>
    <property type="match status" value="1"/>
</dbReference>
<evidence type="ECO:0000313" key="7">
    <source>
        <dbReference type="EMBL" id="PZX17550.1"/>
    </source>
</evidence>
<feature type="domain" description="ABC transporter" evidence="6">
    <location>
        <begin position="283"/>
        <end position="516"/>
    </location>
</feature>
<keyword evidence="8" id="KW-1185">Reference proteome</keyword>
<keyword evidence="2 7" id="KW-0067">ATP-binding</keyword>
<dbReference type="RefSeq" id="WP_111536456.1">
    <property type="nucleotide sequence ID" value="NZ_QKZL01000004.1"/>
</dbReference>
<dbReference type="PANTHER" id="PTHR42855:SF1">
    <property type="entry name" value="ABC TRANSPORTER DOMAIN-CONTAINING PROTEIN"/>
    <property type="match status" value="1"/>
</dbReference>
<dbReference type="InterPro" id="IPR027417">
    <property type="entry name" value="P-loop_NTPase"/>
</dbReference>
<reference evidence="7 8" key="1">
    <citation type="submission" date="2018-06" db="EMBL/GenBank/DDBJ databases">
        <title>Genomic Encyclopedia of Archaeal and Bacterial Type Strains, Phase II (KMG-II): from individual species to whole genera.</title>
        <authorList>
            <person name="Goeker M."/>
        </authorList>
    </citation>
    <scope>NUCLEOTIDE SEQUENCE [LARGE SCALE GENOMIC DNA]</scope>
    <source>
        <strain evidence="7 8">DSM 22009</strain>
    </source>
</reference>
<dbReference type="InterPro" id="IPR032524">
    <property type="entry name" value="ABC_tran_C"/>
</dbReference>
<evidence type="ECO:0000256" key="5">
    <source>
        <dbReference type="SAM" id="MobiDB-lite"/>
    </source>
</evidence>
<dbReference type="Proteomes" id="UP000248916">
    <property type="component" value="Unassembled WGS sequence"/>
</dbReference>
<dbReference type="EMBL" id="QKZL01000004">
    <property type="protein sequence ID" value="PZX17550.1"/>
    <property type="molecule type" value="Genomic_DNA"/>
</dbReference>
<gene>
    <name evidence="7" type="ORF">LX81_01275</name>
</gene>
<proteinExistence type="inferred from homology"/>
<accession>A0A2W7NC44</accession>
<evidence type="ECO:0000256" key="3">
    <source>
        <dbReference type="ARBA" id="ARBA00049360"/>
    </source>
</evidence>
<protein>
    <submittedName>
        <fullName evidence="7">ATP-binding cassette subfamily F protein uup</fullName>
    </submittedName>
</protein>
<comment type="caution">
    <text evidence="7">The sequence shown here is derived from an EMBL/GenBank/DDBJ whole genome shotgun (WGS) entry which is preliminary data.</text>
</comment>
<evidence type="ECO:0000256" key="1">
    <source>
        <dbReference type="ARBA" id="ARBA00022741"/>
    </source>
</evidence>
<evidence type="ECO:0000313" key="8">
    <source>
        <dbReference type="Proteomes" id="UP000248916"/>
    </source>
</evidence>
<dbReference type="Pfam" id="PF00005">
    <property type="entry name" value="ABC_tran"/>
    <property type="match status" value="2"/>
</dbReference>
<dbReference type="FunFam" id="3.40.50.300:FF:000309">
    <property type="entry name" value="ABC transporter ATP-binding protein"/>
    <property type="match status" value="1"/>
</dbReference>
<dbReference type="PROSITE" id="PS00211">
    <property type="entry name" value="ABC_TRANSPORTER_1"/>
    <property type="match status" value="1"/>
</dbReference>
<feature type="region of interest" description="Disordered" evidence="5">
    <location>
        <begin position="560"/>
        <end position="582"/>
    </location>
</feature>
<feature type="region of interest" description="Disordered" evidence="5">
    <location>
        <begin position="502"/>
        <end position="531"/>
    </location>
</feature>
<dbReference type="OrthoDB" id="9808609at2"/>
<dbReference type="InterPro" id="IPR051309">
    <property type="entry name" value="ABCF_ATPase"/>
</dbReference>
<dbReference type="GO" id="GO:0016887">
    <property type="term" value="F:ATP hydrolysis activity"/>
    <property type="evidence" value="ECO:0007669"/>
    <property type="project" value="InterPro"/>
</dbReference>
<dbReference type="PROSITE" id="PS50893">
    <property type="entry name" value="ABC_TRANSPORTER_2"/>
    <property type="match status" value="2"/>
</dbReference>
<dbReference type="Gene3D" id="1.10.287.380">
    <property type="entry name" value="Valyl-tRNA synthetase, C-terminal domain"/>
    <property type="match status" value="1"/>
</dbReference>
<dbReference type="CDD" id="cd03221">
    <property type="entry name" value="ABCF_EF-3"/>
    <property type="match status" value="2"/>
</dbReference>
<dbReference type="InterPro" id="IPR003439">
    <property type="entry name" value="ABC_transporter-like_ATP-bd"/>
</dbReference>
<dbReference type="Gene3D" id="3.40.50.300">
    <property type="entry name" value="P-loop containing nucleotide triphosphate hydrolases"/>
    <property type="match status" value="2"/>
</dbReference>
<dbReference type="InterPro" id="IPR017871">
    <property type="entry name" value="ABC_transporter-like_CS"/>
</dbReference>
<evidence type="ECO:0000256" key="4">
    <source>
        <dbReference type="ARBA" id="ARBA00061478"/>
    </source>
</evidence>
<dbReference type="PANTHER" id="PTHR42855">
    <property type="entry name" value="ABC TRANSPORTER ATP-BINDING SUBUNIT"/>
    <property type="match status" value="1"/>
</dbReference>
<sequence>MARAPLLQLSGISLTFGGDPVFDGLDLVVQQGDRVALVGRNGSGKSTLMKVMAGLVEPDHGARSLAPGVTVGYMEQDPVMEGYATLGDFAASGLDPAESYKVEMVAEGLKFDPAGDPATASGGERRRAALAKLLAEGPELMLLDEPTNHLDIEAIAWLEEELRTTRAGYVLISHDRAFLRALTRATLWIDRGAVRRQEKGFEAFEDWRDAVWDAEDVERHKLDRKIKAEARWAVEGISARRKRNQGRVRALHALRDERSAMVRREGVAAMALDGGQKSGKRVIEAKGISKAYDGRTLVAPFSIRIERGDRIAFVGPNGIGKTTLLKLLTGEIESDTGEIVHGTNLEVAVFDQARAQLDPEMSLWDSLTGSPEMRVSGAADQVMVRGQPRHVMGYLKDFLFAEAQARAPVRSLSGGEKARLLLARIMARQSNLLVLDEPTNDLDIETLDLLQDLIGDYDGTVLLVSHDRDFLDRVATRTLAFEGQGRIDAYPGGWSDYRRQRPEMERQARDPAPQAAQSEPAHARGAGQAPAGLSFTESHRLAALPDEIARLESEIGKLEQLMSDPQLYTREPEKFTKATDALTTRQTRLAEAEAEWLALEEKSENASRQTG</sequence>
<dbReference type="InterPro" id="IPR037118">
    <property type="entry name" value="Val-tRNA_synth_C_sf"/>
</dbReference>
<evidence type="ECO:0000259" key="6">
    <source>
        <dbReference type="PROSITE" id="PS50893"/>
    </source>
</evidence>
<dbReference type="GO" id="GO:0003677">
    <property type="term" value="F:DNA binding"/>
    <property type="evidence" value="ECO:0007669"/>
    <property type="project" value="InterPro"/>
</dbReference>
<dbReference type="SMART" id="SM00382">
    <property type="entry name" value="AAA"/>
    <property type="match status" value="2"/>
</dbReference>
<dbReference type="AlphaFoldDB" id="A0A2W7NC44"/>
<keyword evidence="1" id="KW-0547">Nucleotide-binding</keyword>
<dbReference type="GO" id="GO:0005524">
    <property type="term" value="F:ATP binding"/>
    <property type="evidence" value="ECO:0007669"/>
    <property type="project" value="UniProtKB-KW"/>
</dbReference>
<comment type="catalytic activity">
    <reaction evidence="3">
        <text>ATP + H2O = ADP + phosphate + H(+)</text>
        <dbReference type="Rhea" id="RHEA:13065"/>
        <dbReference type="ChEBI" id="CHEBI:15377"/>
        <dbReference type="ChEBI" id="CHEBI:15378"/>
        <dbReference type="ChEBI" id="CHEBI:30616"/>
        <dbReference type="ChEBI" id="CHEBI:43474"/>
        <dbReference type="ChEBI" id="CHEBI:456216"/>
    </reaction>
</comment>
<dbReference type="InterPro" id="IPR003593">
    <property type="entry name" value="AAA+_ATPase"/>
</dbReference>
<comment type="similarity">
    <text evidence="4">Belongs to the ABC transporter superfamily. ABCF family. Uup subfamily.</text>
</comment>
<feature type="domain" description="ABC transporter" evidence="6">
    <location>
        <begin position="7"/>
        <end position="216"/>
    </location>
</feature>
<name>A0A2W7NC44_9RHOB</name>
<dbReference type="SUPFAM" id="SSF52540">
    <property type="entry name" value="P-loop containing nucleoside triphosphate hydrolases"/>
    <property type="match status" value="2"/>
</dbReference>
<organism evidence="7 8">
    <name type="scientific">Palleronia aestuarii</name>
    <dbReference type="NCBI Taxonomy" id="568105"/>
    <lineage>
        <taxon>Bacteria</taxon>
        <taxon>Pseudomonadati</taxon>
        <taxon>Pseudomonadota</taxon>
        <taxon>Alphaproteobacteria</taxon>
        <taxon>Rhodobacterales</taxon>
        <taxon>Roseobacteraceae</taxon>
        <taxon>Palleronia</taxon>
    </lineage>
</organism>